<organism evidence="1 2">
    <name type="scientific">Candidatus Obscuribacter phosphatis</name>
    <dbReference type="NCBI Taxonomy" id="1906157"/>
    <lineage>
        <taxon>Bacteria</taxon>
        <taxon>Bacillati</taxon>
        <taxon>Candidatus Melainabacteria</taxon>
        <taxon>Candidatus Obscuribacterales</taxon>
        <taxon>Candidatus Obscuribacteraceae</taxon>
        <taxon>Candidatus Obscuribacter</taxon>
    </lineage>
</organism>
<accession>A0A8J7PNF8</accession>
<evidence type="ECO:0000313" key="2">
    <source>
        <dbReference type="Proteomes" id="UP000664277"/>
    </source>
</evidence>
<gene>
    <name evidence="1" type="ORF">J0M35_17160</name>
</gene>
<protein>
    <submittedName>
        <fullName evidence="1">Uncharacterized protein</fullName>
    </submittedName>
</protein>
<sequence length="187" mass="20237">MPRDIVTELSDNLTVNCYPKGAIGGFVLPCVHICLDTKVEEGGELRGGGSTYVVTAAKLVDCFKFLSLLGYSADCRPASLLISLTEQKCLVLELDALHYLYSQGVEIIGVSGEFRPDAYALELMQNLALRVLDNLVFSNLKSFSYGIFSGNAQGSSEPLSHPIKPVFLQTVDNSLPSALENSEDDLV</sequence>
<dbReference type="Proteomes" id="UP000664277">
    <property type="component" value="Unassembled WGS sequence"/>
</dbReference>
<name>A0A8J7PNF8_9BACT</name>
<proteinExistence type="predicted"/>
<dbReference type="EMBL" id="JAFLCK010000031">
    <property type="protein sequence ID" value="MBN8662100.1"/>
    <property type="molecule type" value="Genomic_DNA"/>
</dbReference>
<reference evidence="1" key="1">
    <citation type="submission" date="2021-02" db="EMBL/GenBank/DDBJ databases">
        <title>Genome-Resolved Metagenomics of a Microbial Community Performing Photosynthetic Biological Nutrient Removal.</title>
        <authorList>
            <person name="Mcdaniel E.A."/>
        </authorList>
    </citation>
    <scope>NUCLEOTIDE SEQUENCE</scope>
    <source>
        <strain evidence="1">UWPOB_OBS1</strain>
    </source>
</reference>
<evidence type="ECO:0000313" key="1">
    <source>
        <dbReference type="EMBL" id="MBN8662100.1"/>
    </source>
</evidence>
<dbReference type="AlphaFoldDB" id="A0A8J7PNF8"/>
<comment type="caution">
    <text evidence="1">The sequence shown here is derived from an EMBL/GenBank/DDBJ whole genome shotgun (WGS) entry which is preliminary data.</text>
</comment>